<keyword evidence="3" id="KW-1185">Reference proteome</keyword>
<evidence type="ECO:0000313" key="3">
    <source>
        <dbReference type="Proteomes" id="UP001178288"/>
    </source>
</evidence>
<dbReference type="AlphaFoldDB" id="A0AA95MJ34"/>
<feature type="transmembrane region" description="Helical" evidence="1">
    <location>
        <begin position="31"/>
        <end position="50"/>
    </location>
</feature>
<reference evidence="2" key="1">
    <citation type="submission" date="2023-05" db="EMBL/GenBank/DDBJ databases">
        <title>Comparative genomics of Bacillaceae isolates and their secondary metabolite potential.</title>
        <authorList>
            <person name="Song L."/>
            <person name="Nielsen L.J."/>
            <person name="Mohite O."/>
            <person name="Xu X."/>
            <person name="Weber T."/>
            <person name="Kovacs A.T."/>
        </authorList>
    </citation>
    <scope>NUCLEOTIDE SEQUENCE</scope>
    <source>
        <strain evidence="2">XLM17</strain>
    </source>
</reference>
<evidence type="ECO:0000313" key="2">
    <source>
        <dbReference type="EMBL" id="WHY84047.1"/>
    </source>
</evidence>
<feature type="transmembrane region" description="Helical" evidence="1">
    <location>
        <begin position="158"/>
        <end position="176"/>
    </location>
</feature>
<feature type="transmembrane region" description="Helical" evidence="1">
    <location>
        <begin position="95"/>
        <end position="113"/>
    </location>
</feature>
<dbReference type="RefSeq" id="WP_066088189.1">
    <property type="nucleotide sequence ID" value="NZ_CP126114.1"/>
</dbReference>
<feature type="transmembrane region" description="Helical" evidence="1">
    <location>
        <begin position="120"/>
        <end position="138"/>
    </location>
</feature>
<name>A0AA95MJ34_9BACI</name>
<gene>
    <name evidence="2" type="ORF">QNH39_15300</name>
</gene>
<sequence length="185" mass="21847">MITDEQILKKAQQLYDLVEKKWINEIFLSPSWIFIVILIICTYALFLYLVDKKRITVILLYGSLLAVAFQVYDSIGEQLGYWATLKDTLPIKTNYFLGNFTLIPLSGMLVYQYTSSWKSYLFWITVWGGLLAFVFYKLVLQYIKFFVYIKPFSTTIDFLLFLTVGIIVRWIVVSLLKLEEKRKLR</sequence>
<dbReference type="EMBL" id="CP126114">
    <property type="protein sequence ID" value="WHY84047.1"/>
    <property type="molecule type" value="Genomic_DNA"/>
</dbReference>
<organism evidence="2 3">
    <name type="scientific">Neobacillus novalis</name>
    <dbReference type="NCBI Taxonomy" id="220687"/>
    <lineage>
        <taxon>Bacteria</taxon>
        <taxon>Bacillati</taxon>
        <taxon>Bacillota</taxon>
        <taxon>Bacilli</taxon>
        <taxon>Bacillales</taxon>
        <taxon>Bacillaceae</taxon>
        <taxon>Neobacillus</taxon>
    </lineage>
</organism>
<keyword evidence="1" id="KW-1133">Transmembrane helix</keyword>
<feature type="transmembrane region" description="Helical" evidence="1">
    <location>
        <begin position="57"/>
        <end position="75"/>
    </location>
</feature>
<evidence type="ECO:0000256" key="1">
    <source>
        <dbReference type="SAM" id="Phobius"/>
    </source>
</evidence>
<proteinExistence type="predicted"/>
<dbReference type="Proteomes" id="UP001178288">
    <property type="component" value="Chromosome"/>
</dbReference>
<accession>A0AA95MJ34</accession>
<dbReference type="KEGG" id="nnv:QNH39_15300"/>
<protein>
    <submittedName>
        <fullName evidence="2">Uncharacterized protein</fullName>
    </submittedName>
</protein>
<keyword evidence="1" id="KW-0812">Transmembrane</keyword>
<keyword evidence="1" id="KW-0472">Membrane</keyword>